<sequence length="301" mass="33924">MNPQIQLIDTYEDLLARPNFRASLPFHPKVERRFGAVVAPYRFMEKIPCGIEACHTPHFSGYLITTDDGLETAIGSHCGRNHFGMSFTRERQRVEQAVAHYRRVKSVQAMLDDMAKHLLVIERLEKDYKDLQDKKMRLIGAIGSSVFTVLKARADRGQPQITKEVPMTHEEADAFFATSNRKAGDGKGWPTKSVPLATLEGLDFIKARFKDMLVVTLITPMRELSKQSPADIEQMKPRHLTATAKWAGEVPRSIEQAEAIITAGYRFFRADNIERLVHLGASASDLSAMIKDLKAEDQTNK</sequence>
<evidence type="ECO:0000313" key="3">
    <source>
        <dbReference type="Proteomes" id="UP001138621"/>
    </source>
</evidence>
<keyword evidence="1" id="KW-0175">Coiled coil</keyword>
<reference evidence="2" key="1">
    <citation type="submission" date="2020-02" db="EMBL/GenBank/DDBJ databases">
        <title>Synteny-based analysis reveals conserved mechanism for high triclosan tolerance in Pseudomonas, as well as instances of horizontal transfer.</title>
        <authorList>
            <person name="Mcfarland A.G."/>
            <person name="Bertucci H.K."/>
            <person name="Litmann E."/>
            <person name="Shen J."/>
            <person name="Huttenhower C."/>
            <person name="Hartmann E.M."/>
        </authorList>
    </citation>
    <scope>NUCLEOTIDE SEQUENCE</scope>
    <source>
        <strain evidence="2">109A1</strain>
    </source>
</reference>
<evidence type="ECO:0000256" key="1">
    <source>
        <dbReference type="SAM" id="Coils"/>
    </source>
</evidence>
<accession>A0AA40RRN3</accession>
<organism evidence="2 3">
    <name type="scientific">Stutzerimonas stutzeri</name>
    <name type="common">Pseudomonas stutzeri</name>
    <dbReference type="NCBI Taxonomy" id="316"/>
    <lineage>
        <taxon>Bacteria</taxon>
        <taxon>Pseudomonadati</taxon>
        <taxon>Pseudomonadota</taxon>
        <taxon>Gammaproteobacteria</taxon>
        <taxon>Pseudomonadales</taxon>
        <taxon>Pseudomonadaceae</taxon>
        <taxon>Stutzerimonas</taxon>
    </lineage>
</organism>
<proteinExistence type="predicted"/>
<dbReference type="AlphaFoldDB" id="A0AA40RRN3"/>
<dbReference type="RefSeq" id="WP_181120669.1">
    <property type="nucleotide sequence ID" value="NZ_JAAMRD010000007.1"/>
</dbReference>
<feature type="coiled-coil region" evidence="1">
    <location>
        <begin position="114"/>
        <end position="141"/>
    </location>
</feature>
<gene>
    <name evidence="2" type="ORF">G7024_10105</name>
</gene>
<evidence type="ECO:0000313" key="2">
    <source>
        <dbReference type="EMBL" id="MBA1304760.1"/>
    </source>
</evidence>
<dbReference type="Proteomes" id="UP001138621">
    <property type="component" value="Unassembled WGS sequence"/>
</dbReference>
<protein>
    <submittedName>
        <fullName evidence="2">Uncharacterized protein</fullName>
    </submittedName>
</protein>
<name>A0AA40RRN3_STUST</name>
<dbReference type="EMBL" id="JAAMRD010000007">
    <property type="protein sequence ID" value="MBA1304760.1"/>
    <property type="molecule type" value="Genomic_DNA"/>
</dbReference>
<comment type="caution">
    <text evidence="2">The sequence shown here is derived from an EMBL/GenBank/DDBJ whole genome shotgun (WGS) entry which is preliminary data.</text>
</comment>